<keyword evidence="10" id="KW-1185">Reference proteome</keyword>
<accession>A0AAD5YDV5</accession>
<dbReference type="Pfam" id="PF01180">
    <property type="entry name" value="DHO_dh"/>
    <property type="match status" value="1"/>
</dbReference>
<organism evidence="9 10">
    <name type="scientific">Meripilus lineatus</name>
    <dbReference type="NCBI Taxonomy" id="2056292"/>
    <lineage>
        <taxon>Eukaryota</taxon>
        <taxon>Fungi</taxon>
        <taxon>Dikarya</taxon>
        <taxon>Basidiomycota</taxon>
        <taxon>Agaricomycotina</taxon>
        <taxon>Agaricomycetes</taxon>
        <taxon>Polyporales</taxon>
        <taxon>Meripilaceae</taxon>
        <taxon>Meripilus</taxon>
    </lineage>
</organism>
<dbReference type="PIRSF" id="PIRSF000164">
    <property type="entry name" value="DHO_oxidase"/>
    <property type="match status" value="1"/>
</dbReference>
<sequence>MVQVRSIDISPPLINTSCAWASDLAQLTELYNCPHTGAVTTRTSTLKGFPEDGTQNVVFAKDTLSSLNSYGYSPHPLASYLAWVRALLTSSTPSGGVPGKPVIVSIVASTPDDLATMLEMVQEFRQSLKDDQSAPHNASMLVAVEFNTSCPNIKNKPPPSYDFPSISPLLDVVATFFRADPTLTIGLKLPPYFYNTQYVDLIQVLSSYTTKLHPEGGEEQAPVNPFAFLTSTNTLGSSLLFPEQVIDGENRDGFALPTGLGGLAGEAIHALSLGNVFNISQSLASCPDRSLKDIVVIGAGGVVSKDAVDRMRKAGAQVVGCATLLGSRGVRGFEQLLL</sequence>
<dbReference type="SUPFAM" id="SSF51395">
    <property type="entry name" value="FMN-linked oxidoreductases"/>
    <property type="match status" value="1"/>
</dbReference>
<dbReference type="EMBL" id="JANAWD010000392">
    <property type="protein sequence ID" value="KAJ3480155.1"/>
    <property type="molecule type" value="Genomic_DNA"/>
</dbReference>
<feature type="domain" description="Dihydroorotate dehydrogenase catalytic" evidence="8">
    <location>
        <begin position="10"/>
        <end position="335"/>
    </location>
</feature>
<comment type="cofactor">
    <cofactor evidence="1">
        <name>FMN</name>
        <dbReference type="ChEBI" id="CHEBI:58210"/>
    </cofactor>
</comment>
<evidence type="ECO:0000259" key="8">
    <source>
        <dbReference type="Pfam" id="PF01180"/>
    </source>
</evidence>
<dbReference type="GO" id="GO:0006207">
    <property type="term" value="P:'de novo' pyrimidine nucleobase biosynthetic process"/>
    <property type="evidence" value="ECO:0007669"/>
    <property type="project" value="TreeGrafter"/>
</dbReference>
<dbReference type="Proteomes" id="UP001212997">
    <property type="component" value="Unassembled WGS sequence"/>
</dbReference>
<dbReference type="PANTHER" id="PTHR48109:SF1">
    <property type="entry name" value="DIHYDROOROTATE DEHYDROGENASE (FUMARATE)"/>
    <property type="match status" value="1"/>
</dbReference>
<name>A0AAD5YDV5_9APHY</name>
<evidence type="ECO:0000256" key="6">
    <source>
        <dbReference type="ARBA" id="ARBA00023002"/>
    </source>
</evidence>
<keyword evidence="3" id="KW-0285">Flavoprotein</keyword>
<protein>
    <recommendedName>
        <fullName evidence="7">Dihydroorotate oxidase</fullName>
    </recommendedName>
</protein>
<comment type="pathway">
    <text evidence="2">Pyrimidine metabolism; UMP biosynthesis via de novo pathway.</text>
</comment>
<dbReference type="Gene3D" id="2.30.26.10">
    <property type="entry name" value="Dihydroorotate Dehydrogenase A, chain A, domain 2"/>
    <property type="match status" value="1"/>
</dbReference>
<dbReference type="GO" id="GO:0005737">
    <property type="term" value="C:cytoplasm"/>
    <property type="evidence" value="ECO:0007669"/>
    <property type="project" value="InterPro"/>
</dbReference>
<evidence type="ECO:0000256" key="3">
    <source>
        <dbReference type="ARBA" id="ARBA00022630"/>
    </source>
</evidence>
<dbReference type="InterPro" id="IPR050074">
    <property type="entry name" value="DHO_dehydrogenase"/>
</dbReference>
<dbReference type="GO" id="GO:0006222">
    <property type="term" value="P:UMP biosynthetic process"/>
    <property type="evidence" value="ECO:0007669"/>
    <property type="project" value="InterPro"/>
</dbReference>
<dbReference type="PANTHER" id="PTHR48109">
    <property type="entry name" value="DIHYDROOROTATE DEHYDROGENASE (QUINONE), MITOCHONDRIAL-RELATED"/>
    <property type="match status" value="1"/>
</dbReference>
<dbReference type="InterPro" id="IPR005720">
    <property type="entry name" value="Dihydroorotate_DH_cat"/>
</dbReference>
<evidence type="ECO:0000256" key="5">
    <source>
        <dbReference type="ARBA" id="ARBA00022975"/>
    </source>
</evidence>
<keyword evidence="6" id="KW-0560">Oxidoreductase</keyword>
<dbReference type="GO" id="GO:0004152">
    <property type="term" value="F:dihydroorotate dehydrogenase activity"/>
    <property type="evidence" value="ECO:0007669"/>
    <property type="project" value="InterPro"/>
</dbReference>
<keyword evidence="4" id="KW-0288">FMN</keyword>
<evidence type="ECO:0000313" key="9">
    <source>
        <dbReference type="EMBL" id="KAJ3480155.1"/>
    </source>
</evidence>
<evidence type="ECO:0000256" key="4">
    <source>
        <dbReference type="ARBA" id="ARBA00022643"/>
    </source>
</evidence>
<gene>
    <name evidence="9" type="ORF">NLI96_g8555</name>
</gene>
<dbReference type="InterPro" id="IPR013785">
    <property type="entry name" value="Aldolase_TIM"/>
</dbReference>
<evidence type="ECO:0000256" key="2">
    <source>
        <dbReference type="ARBA" id="ARBA00004725"/>
    </source>
</evidence>
<evidence type="ECO:0000256" key="7">
    <source>
        <dbReference type="ARBA" id="ARBA00031623"/>
    </source>
</evidence>
<dbReference type="Gene3D" id="3.20.20.70">
    <property type="entry name" value="Aldolase class I"/>
    <property type="match status" value="1"/>
</dbReference>
<evidence type="ECO:0000256" key="1">
    <source>
        <dbReference type="ARBA" id="ARBA00001917"/>
    </source>
</evidence>
<keyword evidence="5" id="KW-0665">Pyrimidine biosynthesis</keyword>
<dbReference type="InterPro" id="IPR012135">
    <property type="entry name" value="Dihydroorotate_DH_1_2"/>
</dbReference>
<dbReference type="InterPro" id="IPR023359">
    <property type="entry name" value="Dihydro_DH_chainA_dom2"/>
</dbReference>
<evidence type="ECO:0000313" key="10">
    <source>
        <dbReference type="Proteomes" id="UP001212997"/>
    </source>
</evidence>
<proteinExistence type="predicted"/>
<reference evidence="9" key="1">
    <citation type="submission" date="2022-07" db="EMBL/GenBank/DDBJ databases">
        <title>Genome Sequence of Physisporinus lineatus.</title>
        <authorList>
            <person name="Buettner E."/>
        </authorList>
    </citation>
    <scope>NUCLEOTIDE SEQUENCE</scope>
    <source>
        <strain evidence="9">VT162</strain>
    </source>
</reference>
<dbReference type="AlphaFoldDB" id="A0AAD5YDV5"/>
<comment type="caution">
    <text evidence="9">The sequence shown here is derived from an EMBL/GenBank/DDBJ whole genome shotgun (WGS) entry which is preliminary data.</text>
</comment>